<reference evidence="14" key="1">
    <citation type="submission" date="2022-06" db="EMBL/GenBank/DDBJ databases">
        <authorList>
            <consortium name="SYNGENTA / RWTH Aachen University"/>
        </authorList>
    </citation>
    <scope>NUCLEOTIDE SEQUENCE</scope>
</reference>
<accession>A0AAV0BJ39</accession>
<dbReference type="Gene3D" id="3.40.50.1700">
    <property type="entry name" value="Glycoside hydrolase family 3 C-terminal domain"/>
    <property type="match status" value="1"/>
</dbReference>
<comment type="catalytic activity">
    <reaction evidence="1">
        <text>Hydrolysis of terminal, non-reducing beta-D-glucosyl residues with release of beta-D-glucose.</text>
        <dbReference type="EC" id="3.2.1.21"/>
    </reaction>
</comment>
<evidence type="ECO:0000313" key="14">
    <source>
        <dbReference type="EMBL" id="CAH7687301.1"/>
    </source>
</evidence>
<dbReference type="Pfam" id="PF01915">
    <property type="entry name" value="Glyco_hydro_3_C"/>
    <property type="match status" value="1"/>
</dbReference>
<dbReference type="GO" id="GO:0008422">
    <property type="term" value="F:beta-glucosidase activity"/>
    <property type="evidence" value="ECO:0007669"/>
    <property type="project" value="UniProtKB-EC"/>
</dbReference>
<dbReference type="EMBL" id="CALTRL010005859">
    <property type="protein sequence ID" value="CAH7687301.1"/>
    <property type="molecule type" value="Genomic_DNA"/>
</dbReference>
<dbReference type="InterPro" id="IPR002772">
    <property type="entry name" value="Glyco_hydro_3_C"/>
</dbReference>
<dbReference type="InterPro" id="IPR050288">
    <property type="entry name" value="Cellulose_deg_GH3"/>
</dbReference>
<evidence type="ECO:0000256" key="7">
    <source>
        <dbReference type="ARBA" id="ARBA00023180"/>
    </source>
</evidence>
<evidence type="ECO:0000256" key="6">
    <source>
        <dbReference type="ARBA" id="ARBA00023001"/>
    </source>
</evidence>
<dbReference type="InterPro" id="IPR036881">
    <property type="entry name" value="Glyco_hydro_3_C_sf"/>
</dbReference>
<sequence length="807" mass="88752">MMIRLRASQIVLAILFQSLINSVISLQIQPHKTVLIEESHEEKGFHFRVVEPPPGFEEWVSPVVLPSPIQDGSMGWADSLARAKKLVAQMTVEEKVNLTTGAGTDGRCVGVTGTVSRLGLDEPICLQDGPVGVRYTQKNSVFPAAINVAATFDKELIYKRGAALGNEFFLKRAHVALAPMTNLMRTPEGGRSWEGFGADPYLSVVATVQSVKGLQSSGVSACVKHFLNNEQEHYRGGSGSTASSSNVDDRTLHELYEWPFEEAVKAGVDYVMCSYNRINQTHACENSKLLNGYLKGEQEFQGVVVTDWAAAVSGVRTALAGTDMNMPGFVAYGDKTESNPAISQNSYWGAKLVDAVKNGSVPLERIDDMVTRIVSTYYRRGQDKPTFSDWRPGSSRQSLRNDTVDATSDHSSLIREIGAASTILLKNLNHTLPLMSPKSLKSIAILGEDAGHNPKGPNACKDRGCNDGTLAVGWGSGTADFPYLITPVDAITAFVKDGNNEIVVKSALNQNNTSEVEKALDGVDLAIVHVNSNSGEGYITVEGNMGDRNDLKLWHKGEELILKAADSCRNVVVVIHTVGAVEMESWIGHENIKAVLLAGLPGQESGNSEVDILWGRVNPSGRLPYTIAKDRSDYGAKLLYNSSDPVPQITYSEKLEIDYRYFDSNSIEPRFEYGFGLSYTNFQYMTLVVKSDILKSDKYEKVGLYETLVCVTFQIMNIGEYPGHEVPQLYLGFPESANEPPKVLRGFQRVYIPKGQKKEVELELRRRDISIWDVVSQSWVVPEGKFKVMIGSSSRKIHLVDEFEVDS</sequence>
<protein>
    <recommendedName>
        <fullName evidence="4">beta-glucosidase</fullName>
        <ecNumber evidence="4">3.2.1.21</ecNumber>
    </recommendedName>
</protein>
<keyword evidence="12" id="KW-0732">Signal</keyword>
<dbReference type="PANTHER" id="PTHR42715">
    <property type="entry name" value="BETA-GLUCOSIDASE"/>
    <property type="match status" value="1"/>
</dbReference>
<dbReference type="Gene3D" id="2.60.40.10">
    <property type="entry name" value="Immunoglobulins"/>
    <property type="match status" value="1"/>
</dbReference>
<dbReference type="PRINTS" id="PR00133">
    <property type="entry name" value="GLHYDRLASE3"/>
</dbReference>
<dbReference type="SUPFAM" id="SSF52279">
    <property type="entry name" value="Beta-D-glucan exohydrolase, C-terminal domain"/>
    <property type="match status" value="1"/>
</dbReference>
<evidence type="ECO:0000256" key="9">
    <source>
        <dbReference type="ARBA" id="ARBA00023295"/>
    </source>
</evidence>
<keyword evidence="9" id="KW-0326">Glycosidase</keyword>
<feature type="compositionally biased region" description="Polar residues" evidence="11">
    <location>
        <begin position="394"/>
        <end position="404"/>
    </location>
</feature>
<evidence type="ECO:0000313" key="15">
    <source>
        <dbReference type="Proteomes" id="UP001153365"/>
    </source>
</evidence>
<evidence type="ECO:0000256" key="12">
    <source>
        <dbReference type="SAM" id="SignalP"/>
    </source>
</evidence>
<evidence type="ECO:0000256" key="5">
    <source>
        <dbReference type="ARBA" id="ARBA00022801"/>
    </source>
</evidence>
<keyword evidence="6" id="KW-0136">Cellulose degradation</keyword>
<keyword evidence="7" id="KW-0325">Glycoprotein</keyword>
<keyword evidence="5" id="KW-0378">Hydrolase</keyword>
<dbReference type="InterPro" id="IPR036962">
    <property type="entry name" value="Glyco_hydro_3_N_sf"/>
</dbReference>
<dbReference type="InterPro" id="IPR017853">
    <property type="entry name" value="GH"/>
</dbReference>
<evidence type="ECO:0000256" key="10">
    <source>
        <dbReference type="ARBA" id="ARBA00023326"/>
    </source>
</evidence>
<organism evidence="14 15">
    <name type="scientific">Phakopsora pachyrhizi</name>
    <name type="common">Asian soybean rust disease fungus</name>
    <dbReference type="NCBI Taxonomy" id="170000"/>
    <lineage>
        <taxon>Eukaryota</taxon>
        <taxon>Fungi</taxon>
        <taxon>Dikarya</taxon>
        <taxon>Basidiomycota</taxon>
        <taxon>Pucciniomycotina</taxon>
        <taxon>Pucciniomycetes</taxon>
        <taxon>Pucciniales</taxon>
        <taxon>Phakopsoraceae</taxon>
        <taxon>Phakopsora</taxon>
    </lineage>
</organism>
<feature type="region of interest" description="Disordered" evidence="11">
    <location>
        <begin position="385"/>
        <end position="404"/>
    </location>
</feature>
<dbReference type="FunFam" id="3.20.20.300:FF:000002">
    <property type="entry name" value="Probable beta-glucosidase"/>
    <property type="match status" value="1"/>
</dbReference>
<dbReference type="EC" id="3.2.1.21" evidence="4"/>
<dbReference type="AlphaFoldDB" id="A0AAV0BJ39"/>
<dbReference type="FunFam" id="3.40.50.1700:FF:000003">
    <property type="entry name" value="Probable beta-glucosidase"/>
    <property type="match status" value="1"/>
</dbReference>
<dbReference type="PANTHER" id="PTHR42715:SF2">
    <property type="entry name" value="BETA-GLUCOSIDASE F-RELATED"/>
    <property type="match status" value="1"/>
</dbReference>
<keyword evidence="8" id="KW-0119">Carbohydrate metabolism</keyword>
<dbReference type="GO" id="GO:0030245">
    <property type="term" value="P:cellulose catabolic process"/>
    <property type="evidence" value="ECO:0007669"/>
    <property type="project" value="UniProtKB-KW"/>
</dbReference>
<gene>
    <name evidence="14" type="ORF">PPACK8108_LOCUS22069</name>
</gene>
<evidence type="ECO:0000256" key="8">
    <source>
        <dbReference type="ARBA" id="ARBA00023277"/>
    </source>
</evidence>
<dbReference type="SMART" id="SM01217">
    <property type="entry name" value="Fn3_like"/>
    <property type="match status" value="1"/>
</dbReference>
<comment type="pathway">
    <text evidence="2">Glycan metabolism; cellulose degradation.</text>
</comment>
<dbReference type="SUPFAM" id="SSF51445">
    <property type="entry name" value="(Trans)glycosidases"/>
    <property type="match status" value="1"/>
</dbReference>
<proteinExistence type="inferred from homology"/>
<evidence type="ECO:0000256" key="3">
    <source>
        <dbReference type="ARBA" id="ARBA00005336"/>
    </source>
</evidence>
<comment type="similarity">
    <text evidence="3">Belongs to the glycosyl hydrolase 3 family.</text>
</comment>
<feature type="domain" description="Fibronectin type III-like" evidence="13">
    <location>
        <begin position="725"/>
        <end position="794"/>
    </location>
</feature>
<dbReference type="Proteomes" id="UP001153365">
    <property type="component" value="Unassembled WGS sequence"/>
</dbReference>
<evidence type="ECO:0000256" key="1">
    <source>
        <dbReference type="ARBA" id="ARBA00000448"/>
    </source>
</evidence>
<keyword evidence="15" id="KW-1185">Reference proteome</keyword>
<feature type="chain" id="PRO_5043796233" description="beta-glucosidase" evidence="12">
    <location>
        <begin position="26"/>
        <end position="807"/>
    </location>
</feature>
<evidence type="ECO:0000256" key="2">
    <source>
        <dbReference type="ARBA" id="ARBA00004987"/>
    </source>
</evidence>
<comment type="caution">
    <text evidence="14">The sequence shown here is derived from an EMBL/GenBank/DDBJ whole genome shotgun (WGS) entry which is preliminary data.</text>
</comment>
<keyword evidence="10" id="KW-0624">Polysaccharide degradation</keyword>
<dbReference type="InterPro" id="IPR026891">
    <property type="entry name" value="Fn3-like"/>
</dbReference>
<dbReference type="InterPro" id="IPR013783">
    <property type="entry name" value="Ig-like_fold"/>
</dbReference>
<evidence type="ECO:0000256" key="11">
    <source>
        <dbReference type="SAM" id="MobiDB-lite"/>
    </source>
</evidence>
<dbReference type="InterPro" id="IPR001764">
    <property type="entry name" value="Glyco_hydro_3_N"/>
</dbReference>
<evidence type="ECO:0000256" key="4">
    <source>
        <dbReference type="ARBA" id="ARBA00012744"/>
    </source>
</evidence>
<evidence type="ECO:0000259" key="13">
    <source>
        <dbReference type="SMART" id="SM01217"/>
    </source>
</evidence>
<feature type="signal peptide" evidence="12">
    <location>
        <begin position="1"/>
        <end position="25"/>
    </location>
</feature>
<dbReference type="Gene3D" id="3.20.20.300">
    <property type="entry name" value="Glycoside hydrolase, family 3, N-terminal domain"/>
    <property type="match status" value="1"/>
</dbReference>
<dbReference type="Pfam" id="PF00933">
    <property type="entry name" value="Glyco_hydro_3"/>
    <property type="match status" value="1"/>
</dbReference>
<dbReference type="Pfam" id="PF14310">
    <property type="entry name" value="Fn3-like"/>
    <property type="match status" value="1"/>
</dbReference>
<name>A0AAV0BJ39_PHAPC</name>